<dbReference type="Pfam" id="PF13975">
    <property type="entry name" value="gag-asp_proteas"/>
    <property type="match status" value="1"/>
</dbReference>
<evidence type="ECO:0000313" key="5">
    <source>
        <dbReference type="WBParaSite" id="ECPE_0001761801-mRNA-1"/>
    </source>
</evidence>
<dbReference type="GO" id="GO:0004190">
    <property type="term" value="F:aspartic-type endopeptidase activity"/>
    <property type="evidence" value="ECO:0007669"/>
    <property type="project" value="InterPro"/>
</dbReference>
<organism evidence="5">
    <name type="scientific">Echinostoma caproni</name>
    <dbReference type="NCBI Taxonomy" id="27848"/>
    <lineage>
        <taxon>Eukaryota</taxon>
        <taxon>Metazoa</taxon>
        <taxon>Spiralia</taxon>
        <taxon>Lophotrochozoa</taxon>
        <taxon>Platyhelminthes</taxon>
        <taxon>Trematoda</taxon>
        <taxon>Digenea</taxon>
        <taxon>Plagiorchiida</taxon>
        <taxon>Echinostomata</taxon>
        <taxon>Echinostomatoidea</taxon>
        <taxon>Echinostomatidae</taxon>
        <taxon>Echinostoma</taxon>
    </lineage>
</organism>
<dbReference type="PROSITE" id="PS00141">
    <property type="entry name" value="ASP_PROTEASE"/>
    <property type="match status" value="1"/>
</dbReference>
<protein>
    <submittedName>
        <fullName evidence="5">Peptidase A2 domain-containing protein</fullName>
    </submittedName>
</protein>
<dbReference type="SUPFAM" id="SSF50630">
    <property type="entry name" value="Acid proteases"/>
    <property type="match status" value="1"/>
</dbReference>
<accession>A0A183BED8</accession>
<dbReference type="OrthoDB" id="6280013at2759"/>
<feature type="domain" description="Peptidase A2" evidence="2">
    <location>
        <begin position="262"/>
        <end position="340"/>
    </location>
</feature>
<dbReference type="InterPro" id="IPR001995">
    <property type="entry name" value="Peptidase_A2_cat"/>
</dbReference>
<dbReference type="EMBL" id="UZAN01070076">
    <property type="protein sequence ID" value="VDP94874.1"/>
    <property type="molecule type" value="Genomic_DNA"/>
</dbReference>
<keyword evidence="4" id="KW-1185">Reference proteome</keyword>
<evidence type="ECO:0000259" key="2">
    <source>
        <dbReference type="PROSITE" id="PS50175"/>
    </source>
</evidence>
<evidence type="ECO:0000256" key="1">
    <source>
        <dbReference type="ARBA" id="ARBA00022801"/>
    </source>
</evidence>
<evidence type="ECO:0000313" key="4">
    <source>
        <dbReference type="Proteomes" id="UP000272942"/>
    </source>
</evidence>
<dbReference type="Gene3D" id="2.40.70.10">
    <property type="entry name" value="Acid Proteases"/>
    <property type="match status" value="1"/>
</dbReference>
<dbReference type="Proteomes" id="UP000272942">
    <property type="component" value="Unassembled WGS sequence"/>
</dbReference>
<reference evidence="5" key="1">
    <citation type="submission" date="2016-06" db="UniProtKB">
        <authorList>
            <consortium name="WormBaseParasite"/>
        </authorList>
    </citation>
    <scope>IDENTIFICATION</scope>
</reference>
<dbReference type="InterPro" id="IPR021109">
    <property type="entry name" value="Peptidase_aspartic_dom_sf"/>
</dbReference>
<reference evidence="3 4" key="2">
    <citation type="submission" date="2018-11" db="EMBL/GenBank/DDBJ databases">
        <authorList>
            <consortium name="Pathogen Informatics"/>
        </authorList>
    </citation>
    <scope>NUCLEOTIDE SEQUENCE [LARGE SCALE GENOMIC DNA]</scope>
    <source>
        <strain evidence="3 4">Egypt</strain>
    </source>
</reference>
<dbReference type="CDD" id="cd00303">
    <property type="entry name" value="retropepsin_like"/>
    <property type="match status" value="1"/>
</dbReference>
<sequence length="376" mass="42761">MGPTAACSIPEKNNVGDNFQRWKKQVKIYLENFSPERHPNLALSLLGGEAFDVVTETNCMRGGVTAETFACLRRLLDSPLLPMEYKKQLNARHQYDGEGVRSFVRELRRLASRAWENDSPPELEKKLLEQLVEGSRSNNVRRHLLINPPSDLEVAVKRAEDVEKLEAATVAPRECLAVRYDGAQEVGHQAWQRGREMRPPWRPNYRFQHRPLAHQHNRKFNYSGRQPGEFKQNKTLNIPTVCCQSNSQDTLMIELTICNLICLALIDTGASRSLIKSSVMRQLKGYTVSPCFDRLTAANGAPISILRTTVSATSLTGRVQRHPMIIAEDIRYEVILGMDVLCRWGCTLDLNNWQLVTPTLSVPFVIRSPKTQRCRR</sequence>
<dbReference type="InterPro" id="IPR001969">
    <property type="entry name" value="Aspartic_peptidase_AS"/>
</dbReference>
<gene>
    <name evidence="3" type="ORF">ECPE_LOCUS17573</name>
</gene>
<dbReference type="AlphaFoldDB" id="A0A183BED8"/>
<name>A0A183BED8_9TREM</name>
<evidence type="ECO:0000313" key="3">
    <source>
        <dbReference type="EMBL" id="VDP94874.1"/>
    </source>
</evidence>
<dbReference type="WBParaSite" id="ECPE_0001761801-mRNA-1">
    <property type="protein sequence ID" value="ECPE_0001761801-mRNA-1"/>
    <property type="gene ID" value="ECPE_0001761801"/>
</dbReference>
<dbReference type="PROSITE" id="PS50175">
    <property type="entry name" value="ASP_PROT_RETROV"/>
    <property type="match status" value="1"/>
</dbReference>
<keyword evidence="1" id="KW-0378">Hydrolase</keyword>
<dbReference type="GO" id="GO:0006508">
    <property type="term" value="P:proteolysis"/>
    <property type="evidence" value="ECO:0007669"/>
    <property type="project" value="InterPro"/>
</dbReference>
<proteinExistence type="predicted"/>